<name>A0A0A9GLF8_ARUDO</name>
<dbReference type="EMBL" id="GBRH01176398">
    <property type="protein sequence ID" value="JAE21498.1"/>
    <property type="molecule type" value="Transcribed_RNA"/>
</dbReference>
<accession>A0A0A9GLF8</accession>
<dbReference type="AlphaFoldDB" id="A0A0A9GLF8"/>
<sequence>MPPQVMLSPPVTTMPPQLISPLPPTAGAFVPFPSGPPGPMTGMPYGTYPPYTPVVNFPMTNMPPGFPVAPNPPPSFQGFGGMFYGTPPYPTAPPPMDKK</sequence>
<proteinExistence type="predicted"/>
<reference evidence="1" key="1">
    <citation type="submission" date="2014-09" db="EMBL/GenBank/DDBJ databases">
        <authorList>
            <person name="Magalhaes I.L.F."/>
            <person name="Oliveira U."/>
            <person name="Santos F.R."/>
            <person name="Vidigal T.H.D.A."/>
            <person name="Brescovit A.D."/>
            <person name="Santos A.J."/>
        </authorList>
    </citation>
    <scope>NUCLEOTIDE SEQUENCE</scope>
    <source>
        <tissue evidence="1">Shoot tissue taken approximately 20 cm above the soil surface</tissue>
    </source>
</reference>
<protein>
    <submittedName>
        <fullName evidence="1">Uncharacterized protein</fullName>
    </submittedName>
</protein>
<reference evidence="1" key="2">
    <citation type="journal article" date="2015" name="Data Brief">
        <title>Shoot transcriptome of the giant reed, Arundo donax.</title>
        <authorList>
            <person name="Barrero R.A."/>
            <person name="Guerrero F.D."/>
            <person name="Moolhuijzen P."/>
            <person name="Goolsby J.A."/>
            <person name="Tidwell J."/>
            <person name="Bellgard S.E."/>
            <person name="Bellgard M.I."/>
        </authorList>
    </citation>
    <scope>NUCLEOTIDE SEQUENCE</scope>
    <source>
        <tissue evidence="1">Shoot tissue taken approximately 20 cm above the soil surface</tissue>
    </source>
</reference>
<organism evidence="1">
    <name type="scientific">Arundo donax</name>
    <name type="common">Giant reed</name>
    <name type="synonym">Donax arundinaceus</name>
    <dbReference type="NCBI Taxonomy" id="35708"/>
    <lineage>
        <taxon>Eukaryota</taxon>
        <taxon>Viridiplantae</taxon>
        <taxon>Streptophyta</taxon>
        <taxon>Embryophyta</taxon>
        <taxon>Tracheophyta</taxon>
        <taxon>Spermatophyta</taxon>
        <taxon>Magnoliopsida</taxon>
        <taxon>Liliopsida</taxon>
        <taxon>Poales</taxon>
        <taxon>Poaceae</taxon>
        <taxon>PACMAD clade</taxon>
        <taxon>Arundinoideae</taxon>
        <taxon>Arundineae</taxon>
        <taxon>Arundo</taxon>
    </lineage>
</organism>
<evidence type="ECO:0000313" key="1">
    <source>
        <dbReference type="EMBL" id="JAE21498.1"/>
    </source>
</evidence>